<feature type="transmembrane region" description="Helical" evidence="6">
    <location>
        <begin position="190"/>
        <end position="212"/>
    </location>
</feature>
<protein>
    <submittedName>
        <fullName evidence="8">Inner membrane transport protein YdhP</fullName>
    </submittedName>
</protein>
<feature type="transmembrane region" description="Helical" evidence="6">
    <location>
        <begin position="361"/>
        <end position="382"/>
    </location>
</feature>
<evidence type="ECO:0000259" key="7">
    <source>
        <dbReference type="PROSITE" id="PS50850"/>
    </source>
</evidence>
<dbReference type="GO" id="GO:0005886">
    <property type="term" value="C:plasma membrane"/>
    <property type="evidence" value="ECO:0007669"/>
    <property type="project" value="UniProtKB-SubCell"/>
</dbReference>
<feature type="transmembrane region" description="Helical" evidence="6">
    <location>
        <begin position="162"/>
        <end position="184"/>
    </location>
</feature>
<gene>
    <name evidence="8" type="ORF">AI2935V1_3778</name>
</gene>
<dbReference type="NCBIfam" id="NF007498">
    <property type="entry name" value="PRK10091.1"/>
    <property type="match status" value="1"/>
</dbReference>
<comment type="subcellular location">
    <subcellularLocation>
        <location evidence="1">Cell membrane</location>
        <topology evidence="1">Multi-pass membrane protein</topology>
    </subcellularLocation>
</comment>
<organism evidence="8 9">
    <name type="scientific">Citrobacter freundii</name>
    <dbReference type="NCBI Taxonomy" id="546"/>
    <lineage>
        <taxon>Bacteria</taxon>
        <taxon>Pseudomonadati</taxon>
        <taxon>Pseudomonadota</taxon>
        <taxon>Gammaproteobacteria</taxon>
        <taxon>Enterobacterales</taxon>
        <taxon>Enterobacteriaceae</taxon>
        <taxon>Citrobacter</taxon>
        <taxon>Citrobacter freundii complex</taxon>
    </lineage>
</organism>
<dbReference type="GO" id="GO:0022857">
    <property type="term" value="F:transmembrane transporter activity"/>
    <property type="evidence" value="ECO:0007669"/>
    <property type="project" value="InterPro"/>
</dbReference>
<dbReference type="EMBL" id="OW995941">
    <property type="protein sequence ID" value="CAH6608252.1"/>
    <property type="molecule type" value="Genomic_DNA"/>
</dbReference>
<feature type="transmembrane region" description="Helical" evidence="6">
    <location>
        <begin position="388"/>
        <end position="409"/>
    </location>
</feature>
<keyword evidence="2" id="KW-1003">Cell membrane</keyword>
<feature type="transmembrane region" description="Helical" evidence="6">
    <location>
        <begin position="259"/>
        <end position="289"/>
    </location>
</feature>
<dbReference type="InterPro" id="IPR011701">
    <property type="entry name" value="MFS"/>
</dbReference>
<dbReference type="PANTHER" id="PTHR43124:SF6">
    <property type="entry name" value="TRANSPORTER ARAJ-RELATED"/>
    <property type="match status" value="1"/>
</dbReference>
<feature type="domain" description="Major facilitator superfamily (MFS) profile" evidence="7">
    <location>
        <begin position="38"/>
        <end position="413"/>
    </location>
</feature>
<evidence type="ECO:0000256" key="3">
    <source>
        <dbReference type="ARBA" id="ARBA00022692"/>
    </source>
</evidence>
<feature type="transmembrane region" description="Helical" evidence="6">
    <location>
        <begin position="301"/>
        <end position="322"/>
    </location>
</feature>
<feature type="transmembrane region" description="Helical" evidence="6">
    <location>
        <begin position="104"/>
        <end position="127"/>
    </location>
</feature>
<dbReference type="CDD" id="cd17324">
    <property type="entry name" value="MFS_NepI_like"/>
    <property type="match status" value="1"/>
</dbReference>
<feature type="transmembrane region" description="Helical" evidence="6">
    <location>
        <begin position="328"/>
        <end position="349"/>
    </location>
</feature>
<feature type="transmembrane region" description="Helical" evidence="6">
    <location>
        <begin position="73"/>
        <end position="95"/>
    </location>
</feature>
<dbReference type="InterPro" id="IPR050189">
    <property type="entry name" value="MFS_Efflux_Transporters"/>
</dbReference>
<evidence type="ECO:0000313" key="9">
    <source>
        <dbReference type="Proteomes" id="UP000789647"/>
    </source>
</evidence>
<proteinExistence type="predicted"/>
<keyword evidence="5 6" id="KW-0472">Membrane</keyword>
<feature type="transmembrane region" description="Helical" evidence="6">
    <location>
        <begin position="38"/>
        <end position="61"/>
    </location>
</feature>
<dbReference type="InterPro" id="IPR020846">
    <property type="entry name" value="MFS_dom"/>
</dbReference>
<evidence type="ECO:0000256" key="4">
    <source>
        <dbReference type="ARBA" id="ARBA00022989"/>
    </source>
</evidence>
<keyword evidence="4 6" id="KW-1133">Transmembrane helix</keyword>
<name>A0AAD1TW53_CITFR</name>
<dbReference type="Pfam" id="PF07690">
    <property type="entry name" value="MFS_1"/>
    <property type="match status" value="1"/>
</dbReference>
<evidence type="ECO:0000256" key="2">
    <source>
        <dbReference type="ARBA" id="ARBA00022475"/>
    </source>
</evidence>
<reference evidence="8" key="1">
    <citation type="submission" date="2022-05" db="EMBL/GenBank/DDBJ databases">
        <authorList>
            <person name="Alioto T."/>
            <person name="Alioto T."/>
            <person name="Gomez Garrido J."/>
        </authorList>
    </citation>
    <scope>NUCLEOTIDE SEQUENCE</scope>
    <source>
        <strain evidence="8">112</strain>
    </source>
</reference>
<dbReference type="InterPro" id="IPR036259">
    <property type="entry name" value="MFS_trans_sf"/>
</dbReference>
<dbReference type="Gene3D" id="1.20.1250.20">
    <property type="entry name" value="MFS general substrate transporter like domains"/>
    <property type="match status" value="1"/>
</dbReference>
<evidence type="ECO:0000256" key="6">
    <source>
        <dbReference type="SAM" id="Phobius"/>
    </source>
</evidence>
<evidence type="ECO:0000256" key="5">
    <source>
        <dbReference type="ARBA" id="ARBA00023136"/>
    </source>
</evidence>
<evidence type="ECO:0000256" key="1">
    <source>
        <dbReference type="ARBA" id="ARBA00004651"/>
    </source>
</evidence>
<keyword evidence="3 6" id="KW-0812">Transmembrane</keyword>
<evidence type="ECO:0000313" key="8">
    <source>
        <dbReference type="EMBL" id="CAH6608252.1"/>
    </source>
</evidence>
<dbReference type="AlphaFoldDB" id="A0AAD1TW53"/>
<dbReference type="Proteomes" id="UP000789647">
    <property type="component" value="Chromosome"/>
</dbReference>
<dbReference type="SUPFAM" id="SSF103473">
    <property type="entry name" value="MFS general substrate transporter"/>
    <property type="match status" value="1"/>
</dbReference>
<dbReference type="PROSITE" id="PS50850">
    <property type="entry name" value="MFS"/>
    <property type="match status" value="1"/>
</dbReference>
<feature type="transmembrane region" description="Helical" evidence="6">
    <location>
        <begin position="133"/>
        <end position="150"/>
    </location>
</feature>
<feature type="transmembrane region" description="Helical" evidence="6">
    <location>
        <begin position="233"/>
        <end position="253"/>
    </location>
</feature>
<accession>A0AAD1TW53</accession>
<dbReference type="PANTHER" id="PTHR43124">
    <property type="entry name" value="PURINE EFFLUX PUMP PBUE"/>
    <property type="match status" value="1"/>
</dbReference>
<sequence>MKWHSTSLIRKLSLLAANIRRYDAYPASFLLAGGMKKVIFSLALGTFGLGMAEFGIMGVLTELARDVGISIPAAGHMISFYAFGVVLGAPIIAIFSNRFSLKHILLFLVTLCVIGNAIFTLSSSYFMLAVGRLVSGFPHGAFFGVGAIILSKLARPGKVTAAVAGMISGMTVANLVGIPVGTWLSQEFSWRYTFLLIAVFNIAVIVSVAFWVPNISDEAKGKLREQFHFLKSPAPWFIFSATMFGNAGVFAWFSYVKPYMMYISGFSEALMTFIMMLVGLGMVLGNLLSGRLSGRYTPLRIAVITDFVIVLALLLLFAFGGIKAASLTFAFICCAGLFALSAPLQILLLQNAKGGELLGAAGGQIAFNLGSAIGAYCGGMMLTLGFTYNYVTLPAALLSFSAMSSLLLYGRLKRGVQQQVAPAT</sequence>